<evidence type="ECO:0000256" key="5">
    <source>
        <dbReference type="ARBA" id="ARBA00022840"/>
    </source>
</evidence>
<comment type="caution">
    <text evidence="11">The sequence shown here is derived from an EMBL/GenBank/DDBJ whole genome shotgun (WGS) entry which is preliminary data.</text>
</comment>
<evidence type="ECO:0000256" key="6">
    <source>
        <dbReference type="ARBA" id="ARBA00022989"/>
    </source>
</evidence>
<accession>A0A250X0E1</accession>
<dbReference type="Proteomes" id="UP000232323">
    <property type="component" value="Unassembled WGS sequence"/>
</dbReference>
<feature type="region of interest" description="Disordered" evidence="8">
    <location>
        <begin position="380"/>
        <end position="414"/>
    </location>
</feature>
<evidence type="ECO:0000313" key="11">
    <source>
        <dbReference type="EMBL" id="GAX76515.1"/>
    </source>
</evidence>
<evidence type="ECO:0000256" key="4">
    <source>
        <dbReference type="ARBA" id="ARBA00022741"/>
    </source>
</evidence>
<dbReference type="OrthoDB" id="566375at2759"/>
<evidence type="ECO:0000256" key="1">
    <source>
        <dbReference type="ARBA" id="ARBA00004141"/>
    </source>
</evidence>
<feature type="compositionally biased region" description="Polar residues" evidence="8">
    <location>
        <begin position="384"/>
        <end position="400"/>
    </location>
</feature>
<gene>
    <name evidence="11" type="ORF">CEUSTIGMA_g3961.t1</name>
</gene>
<feature type="transmembrane region" description="Helical" evidence="9">
    <location>
        <begin position="719"/>
        <end position="737"/>
    </location>
</feature>
<dbReference type="Pfam" id="PF00005">
    <property type="entry name" value="ABC_tran"/>
    <property type="match status" value="1"/>
</dbReference>
<keyword evidence="4" id="KW-0547">Nucleotide-binding</keyword>
<dbReference type="PANTHER" id="PTHR48041:SF125">
    <property type="entry name" value="ABC TRANSPORTER G FAMILY"/>
    <property type="match status" value="1"/>
</dbReference>
<feature type="transmembrane region" description="Helical" evidence="9">
    <location>
        <begin position="639"/>
        <end position="659"/>
    </location>
</feature>
<reference evidence="11 12" key="1">
    <citation type="submission" date="2017-08" db="EMBL/GenBank/DDBJ databases">
        <title>Acidophilic green algal genome provides insights into adaptation to an acidic environment.</title>
        <authorList>
            <person name="Hirooka S."/>
            <person name="Hirose Y."/>
            <person name="Kanesaki Y."/>
            <person name="Higuchi S."/>
            <person name="Fujiwara T."/>
            <person name="Onuma R."/>
            <person name="Era A."/>
            <person name="Ohbayashi R."/>
            <person name="Uzuka A."/>
            <person name="Nozaki H."/>
            <person name="Yoshikawa H."/>
            <person name="Miyagishima S.Y."/>
        </authorList>
    </citation>
    <scope>NUCLEOTIDE SEQUENCE [LARGE SCALE GENOMIC DNA]</scope>
    <source>
        <strain evidence="11 12">NIES-2499</strain>
    </source>
</reference>
<organism evidence="11 12">
    <name type="scientific">Chlamydomonas eustigma</name>
    <dbReference type="NCBI Taxonomy" id="1157962"/>
    <lineage>
        <taxon>Eukaryota</taxon>
        <taxon>Viridiplantae</taxon>
        <taxon>Chlorophyta</taxon>
        <taxon>core chlorophytes</taxon>
        <taxon>Chlorophyceae</taxon>
        <taxon>CS clade</taxon>
        <taxon>Chlamydomonadales</taxon>
        <taxon>Chlamydomonadaceae</taxon>
        <taxon>Chlamydomonas</taxon>
    </lineage>
</organism>
<sequence length="746" mass="81244">MSKNDGDIECGKAHAPITPLGSMRMQSKAALLQDVPMHARISVEFLNLNAFVPIIVAPGAGQKASKDANSPKDKQILFDTTACVEPGELLALMGPSGSGKSSLITLLGGRSTARWDGSITFNGAELSKPIKRKLGYVSQDDLLFAELTVYETLYFAALLRLPKDWPREKKLDRVEMVLQGLGLVKCRDTIIGNHMMRGVSGGERKRVSIGHELLINPSVMFLDEPTSGLDSTTALQLLHTLRTLASGGRTIITSIHQPSSRLYQQMDKLLLLSEGYTVYYGDAHVCSHWLAKYGQPVPFGVSTADHLLDLACGDLPGHTRLNSQEILMGLRAAFKERVIGLSRHGIQPDDLGKEAVAAFKANDLSRNMALAGLIEAASSEEDVTSSPASQSIELQNSRPTGGNGSAGSNSSKTSLTLEVGEGGVTDAHVGIQATHHTSAQKGSELAEVEVVLEELEVQDSKWGASWFDQIKILTSRSLRTRRFSALSTQRIIEIIAISLLSGLFWWQRGAGSIITDQAASDVGGLLFFELLYLSFSTLFQAIFSYPSEFAMLVKERQSGMYRLSAYYLARTASDLPMDCLLPTAMCWILYFMGGLRLSAAAFFGNWWAVMLGVLLAQSSGLLIGATIMNIKNCLTISSVTMLTLMLVGGFYVRGVPIWIDWLKYLSYIYWGWNLLLKIEFNGQEMVAGSCPGLPANQTCSVSQSGIFQVDVDQPATAEAFVLVGMLVVMRIATYYALNRKTKFKSG</sequence>
<dbReference type="AlphaFoldDB" id="A0A250X0E1"/>
<dbReference type="PANTHER" id="PTHR48041">
    <property type="entry name" value="ABC TRANSPORTER G FAMILY MEMBER 28"/>
    <property type="match status" value="1"/>
</dbReference>
<dbReference type="GO" id="GO:0016020">
    <property type="term" value="C:membrane"/>
    <property type="evidence" value="ECO:0007669"/>
    <property type="project" value="UniProtKB-SubCell"/>
</dbReference>
<dbReference type="InterPro" id="IPR003593">
    <property type="entry name" value="AAA+_ATPase"/>
</dbReference>
<dbReference type="SUPFAM" id="SSF52540">
    <property type="entry name" value="P-loop containing nucleoside triphosphate hydrolases"/>
    <property type="match status" value="1"/>
</dbReference>
<feature type="domain" description="ABC transporter" evidence="10">
    <location>
        <begin position="43"/>
        <end position="299"/>
    </location>
</feature>
<dbReference type="Gene3D" id="3.40.50.300">
    <property type="entry name" value="P-loop containing nucleotide triphosphate hydrolases"/>
    <property type="match status" value="1"/>
</dbReference>
<dbReference type="PROSITE" id="PS50893">
    <property type="entry name" value="ABC_TRANSPORTER_2"/>
    <property type="match status" value="1"/>
</dbReference>
<keyword evidence="2" id="KW-0813">Transport</keyword>
<evidence type="ECO:0000256" key="8">
    <source>
        <dbReference type="SAM" id="MobiDB-lite"/>
    </source>
</evidence>
<evidence type="ECO:0000313" key="12">
    <source>
        <dbReference type="Proteomes" id="UP000232323"/>
    </source>
</evidence>
<evidence type="ECO:0000256" key="3">
    <source>
        <dbReference type="ARBA" id="ARBA00022692"/>
    </source>
</evidence>
<dbReference type="GO" id="GO:0016887">
    <property type="term" value="F:ATP hydrolysis activity"/>
    <property type="evidence" value="ECO:0007669"/>
    <property type="project" value="InterPro"/>
</dbReference>
<evidence type="ECO:0000256" key="9">
    <source>
        <dbReference type="SAM" id="Phobius"/>
    </source>
</evidence>
<dbReference type="GO" id="GO:0005524">
    <property type="term" value="F:ATP binding"/>
    <property type="evidence" value="ECO:0007669"/>
    <property type="project" value="UniProtKB-KW"/>
</dbReference>
<keyword evidence="7 9" id="KW-0472">Membrane</keyword>
<dbReference type="InterPro" id="IPR003439">
    <property type="entry name" value="ABC_transporter-like_ATP-bd"/>
</dbReference>
<protein>
    <recommendedName>
        <fullName evidence="10">ABC transporter domain-containing protein</fullName>
    </recommendedName>
</protein>
<proteinExistence type="predicted"/>
<dbReference type="SMART" id="SM00382">
    <property type="entry name" value="AAA"/>
    <property type="match status" value="1"/>
</dbReference>
<dbReference type="InterPro" id="IPR013525">
    <property type="entry name" value="ABC2_TM"/>
</dbReference>
<evidence type="ECO:0000256" key="7">
    <source>
        <dbReference type="ARBA" id="ARBA00023136"/>
    </source>
</evidence>
<feature type="transmembrane region" description="Helical" evidence="9">
    <location>
        <begin position="604"/>
        <end position="627"/>
    </location>
</feature>
<evidence type="ECO:0000256" key="2">
    <source>
        <dbReference type="ARBA" id="ARBA00022448"/>
    </source>
</evidence>
<keyword evidence="6 9" id="KW-1133">Transmembrane helix</keyword>
<feature type="transmembrane region" description="Helical" evidence="9">
    <location>
        <begin position="567"/>
        <end position="592"/>
    </location>
</feature>
<dbReference type="InterPro" id="IPR050352">
    <property type="entry name" value="ABCG_transporters"/>
</dbReference>
<feature type="transmembrane region" description="Helical" evidence="9">
    <location>
        <begin position="526"/>
        <end position="546"/>
    </location>
</feature>
<dbReference type="EMBL" id="BEGY01000018">
    <property type="protein sequence ID" value="GAX76515.1"/>
    <property type="molecule type" value="Genomic_DNA"/>
</dbReference>
<name>A0A250X0E1_9CHLO</name>
<evidence type="ECO:0000259" key="10">
    <source>
        <dbReference type="PROSITE" id="PS50893"/>
    </source>
</evidence>
<dbReference type="InterPro" id="IPR027417">
    <property type="entry name" value="P-loop_NTPase"/>
</dbReference>
<dbReference type="GO" id="GO:0140359">
    <property type="term" value="F:ABC-type transporter activity"/>
    <property type="evidence" value="ECO:0007669"/>
    <property type="project" value="InterPro"/>
</dbReference>
<keyword evidence="3 9" id="KW-0812">Transmembrane</keyword>
<dbReference type="STRING" id="1157962.A0A250X0E1"/>
<comment type="subcellular location">
    <subcellularLocation>
        <location evidence="1">Membrane</location>
        <topology evidence="1">Multi-pass membrane protein</topology>
    </subcellularLocation>
</comment>
<keyword evidence="12" id="KW-1185">Reference proteome</keyword>
<keyword evidence="5" id="KW-0067">ATP-binding</keyword>
<dbReference type="Pfam" id="PF01061">
    <property type="entry name" value="ABC2_membrane"/>
    <property type="match status" value="1"/>
</dbReference>